<accession>A0A444V0T1</accession>
<dbReference type="Proteomes" id="UP000289886">
    <property type="component" value="Unassembled WGS sequence"/>
</dbReference>
<dbReference type="GO" id="GO:0005886">
    <property type="term" value="C:plasma membrane"/>
    <property type="evidence" value="ECO:0007669"/>
    <property type="project" value="TreeGrafter"/>
</dbReference>
<dbReference type="InterPro" id="IPR016654">
    <property type="entry name" value="U6_snRNA_Lsm2"/>
</dbReference>
<dbReference type="SUPFAM" id="SSF50182">
    <property type="entry name" value="Sm-like ribonucleoproteins"/>
    <property type="match status" value="1"/>
</dbReference>
<dbReference type="Pfam" id="PF01423">
    <property type="entry name" value="LSM"/>
    <property type="match status" value="1"/>
</dbReference>
<dbReference type="InterPro" id="IPR001163">
    <property type="entry name" value="Sm_dom_euk/arc"/>
</dbReference>
<dbReference type="AlphaFoldDB" id="A0A444V0T1"/>
<dbReference type="PANTHER" id="PTHR15730">
    <property type="entry name" value="EXPERIMENTAL AUTOIMMUNE PROSTATITIS ANTIGEN 2-RELATED"/>
    <property type="match status" value="1"/>
</dbReference>
<dbReference type="Gene3D" id="2.30.30.100">
    <property type="match status" value="1"/>
</dbReference>
<protein>
    <submittedName>
        <fullName evidence="2">TRPM8 channel-associated factor-like</fullName>
    </submittedName>
</protein>
<dbReference type="InterPro" id="IPR010920">
    <property type="entry name" value="LSM_dom_sf"/>
</dbReference>
<reference evidence="2 3" key="1">
    <citation type="submission" date="2019-01" db="EMBL/GenBank/DDBJ databases">
        <title>Draft Genome and Complete Hox-Cluster Characterization of the Sterlet Sturgeon (Acipenser ruthenus).</title>
        <authorList>
            <person name="Wei Q."/>
        </authorList>
    </citation>
    <scope>NUCLEOTIDE SEQUENCE [LARGE SCALE GENOMIC DNA]</scope>
    <source>
        <strain evidence="2">WHYD16114868_AA</strain>
        <tissue evidence="2">Blood</tissue>
    </source>
</reference>
<dbReference type="EMBL" id="SCEB01003824">
    <property type="protein sequence ID" value="RXM94066.1"/>
    <property type="molecule type" value="Genomic_DNA"/>
</dbReference>
<evidence type="ECO:0000259" key="1">
    <source>
        <dbReference type="SMART" id="SM00651"/>
    </source>
</evidence>
<keyword evidence="3" id="KW-1185">Reference proteome</keyword>
<comment type="caution">
    <text evidence="2">The sequence shown here is derived from an EMBL/GenBank/DDBJ whole genome shotgun (WGS) entry which is preliminary data.</text>
</comment>
<dbReference type="CDD" id="cd01725">
    <property type="entry name" value="LSm2"/>
    <property type="match status" value="1"/>
</dbReference>
<dbReference type="GO" id="GO:0090314">
    <property type="term" value="P:positive regulation of protein targeting to membrane"/>
    <property type="evidence" value="ECO:0007669"/>
    <property type="project" value="TreeGrafter"/>
</dbReference>
<feature type="domain" description="Sm" evidence="1">
    <location>
        <begin position="194"/>
        <end position="254"/>
    </location>
</feature>
<evidence type="ECO:0000313" key="3">
    <source>
        <dbReference type="Proteomes" id="UP000289886"/>
    </source>
</evidence>
<sequence length="277" mass="30308">MECIADYAKLLAGVEKLDFTGQQNPCDLALAGDDAFPIAMNDKGQVLIAASKYGKGRMVVLGHESYLVDHKLSWFVINAIKWLKPTPDAVIGIQADLAFIANNLIYTGDKVQLSDCFSDSMGVYCTSAYDEEHADRLIAFVKQGGGLLIAGEACQWSGDNCGQHPFTSFPGNKITSVAGIYFTSNTAECGLCPVDRKIPISWLSVVICGTLHSVDQYLNIKLTDISVTDPEKYPHMLSVKNCFIRGSVVRYVQLPADEVDTQLLQDAARKEAMQQKQ</sequence>
<dbReference type="InterPro" id="IPR051244">
    <property type="entry name" value="TCAF"/>
</dbReference>
<dbReference type="PANTHER" id="PTHR15730:SF5">
    <property type="entry name" value="SI:CH211-210B2.2-RELATED"/>
    <property type="match status" value="1"/>
</dbReference>
<organism evidence="2 3">
    <name type="scientific">Acipenser ruthenus</name>
    <name type="common">Sterlet sturgeon</name>
    <dbReference type="NCBI Taxonomy" id="7906"/>
    <lineage>
        <taxon>Eukaryota</taxon>
        <taxon>Metazoa</taxon>
        <taxon>Chordata</taxon>
        <taxon>Craniata</taxon>
        <taxon>Vertebrata</taxon>
        <taxon>Euteleostomi</taxon>
        <taxon>Actinopterygii</taxon>
        <taxon>Chondrostei</taxon>
        <taxon>Acipenseriformes</taxon>
        <taxon>Acipenseridae</taxon>
        <taxon>Acipenser</taxon>
    </lineage>
</organism>
<gene>
    <name evidence="2" type="ORF">EOD39_18408</name>
</gene>
<evidence type="ECO:0000313" key="2">
    <source>
        <dbReference type="EMBL" id="RXM94066.1"/>
    </source>
</evidence>
<dbReference type="FunFam" id="2.30.30.100:FF:000053">
    <property type="entry name" value="U6 snRNA-associated Sm-like protein LSm2"/>
    <property type="match status" value="1"/>
</dbReference>
<dbReference type="SMART" id="SM00651">
    <property type="entry name" value="Sm"/>
    <property type="match status" value="1"/>
</dbReference>
<dbReference type="GO" id="GO:0006397">
    <property type="term" value="P:mRNA processing"/>
    <property type="evidence" value="ECO:0007669"/>
    <property type="project" value="InterPro"/>
</dbReference>
<name>A0A444V0T1_ACIRT</name>
<dbReference type="GO" id="GO:0044325">
    <property type="term" value="F:transmembrane transporter binding"/>
    <property type="evidence" value="ECO:0007669"/>
    <property type="project" value="TreeGrafter"/>
</dbReference>
<proteinExistence type="predicted"/>